<evidence type="ECO:0000256" key="1">
    <source>
        <dbReference type="SAM" id="MobiDB-lite"/>
    </source>
</evidence>
<sequence>MPPSKRGRKKNGTTTNVQSSSFKDVLKDMAKVSSVSIPLQSKKTRNTERGEQTLTRTKKQKDTSVIVQPSIPVANKKIDYQDVPLDLPSPRIQISVDDDNRLENTNNRKKKDVHEKENENTINDEQLDNSTEFDAIPVQRSSRVAEKQSTKSSQTFPKIVKPKNKSTSIEDILASSKSTNVSSESISNVAITEAVTRRKTSEKFIDLPIKHSKFNTNIHSVLNKLLEEQLEQRTTINAIKENYGEIKREVLENHMILQNILTILTTGPLTMTSDQMQGDKPKQRLKRKDTKFMWWDAPMTKACHQLFQENKNPSDSEIEEAFKSQIQKDCPKKMQELINSNGWENLWNAAYSITLEYFRNHRAAYIRKIKDATYMFLNLFSCKLNKFATPEEVRCWKESEKVKQARGNLLNRVDSKDLQSPRIIEAILQRTFNNEELQNENNIIFGITVTIMFLDPTYDQAEISSSKVQERMNKWESNAIIQKWLKCEENLFEDNVMNHDNTEKNDDMQFDNVLMEESDIENESISIYNEVKRINDLNGTINMENTDSEDSSN</sequence>
<feature type="region of interest" description="Disordered" evidence="1">
    <location>
        <begin position="1"/>
        <end position="22"/>
    </location>
</feature>
<reference evidence="2 3" key="2">
    <citation type="submission" date="2017-09" db="EMBL/GenBank/DDBJ databases">
        <title>Extensive intraspecific genome diversity in a model arbuscular mycorrhizal fungus.</title>
        <authorList>
            <person name="Chen E.C."/>
            <person name="Morin E."/>
            <person name="Beaudet D."/>
            <person name="Noel J."/>
            <person name="Ndikumana S."/>
            <person name="Charron P."/>
            <person name="St-Onge C."/>
            <person name="Giorgi J."/>
            <person name="Grigoriev I.V."/>
            <person name="Roux C."/>
            <person name="Martin F.M."/>
            <person name="Corradi N."/>
        </authorList>
    </citation>
    <scope>NUCLEOTIDE SEQUENCE [LARGE SCALE GENOMIC DNA]</scope>
    <source>
        <strain evidence="2 3">A5</strain>
    </source>
</reference>
<feature type="compositionally biased region" description="Basic residues" evidence="1">
    <location>
        <begin position="1"/>
        <end position="11"/>
    </location>
</feature>
<organism evidence="2 3">
    <name type="scientific">Rhizophagus irregularis</name>
    <dbReference type="NCBI Taxonomy" id="588596"/>
    <lineage>
        <taxon>Eukaryota</taxon>
        <taxon>Fungi</taxon>
        <taxon>Fungi incertae sedis</taxon>
        <taxon>Mucoromycota</taxon>
        <taxon>Glomeromycotina</taxon>
        <taxon>Glomeromycetes</taxon>
        <taxon>Glomerales</taxon>
        <taxon>Glomeraceae</taxon>
        <taxon>Rhizophagus</taxon>
    </lineage>
</organism>
<dbReference type="Proteomes" id="UP000232722">
    <property type="component" value="Unassembled WGS sequence"/>
</dbReference>
<feature type="region of interest" description="Disordered" evidence="1">
    <location>
        <begin position="36"/>
        <end position="65"/>
    </location>
</feature>
<proteinExistence type="predicted"/>
<comment type="caution">
    <text evidence="2">The sequence shown here is derived from an EMBL/GenBank/DDBJ whole genome shotgun (WGS) entry which is preliminary data.</text>
</comment>
<dbReference type="EMBL" id="LLXJ01002450">
    <property type="protein sequence ID" value="PKB98834.1"/>
    <property type="molecule type" value="Genomic_DNA"/>
</dbReference>
<feature type="compositionally biased region" description="Polar residues" evidence="1">
    <location>
        <begin position="120"/>
        <end position="129"/>
    </location>
</feature>
<dbReference type="VEuPathDB" id="FungiDB:RhiirFUN_011422"/>
<feature type="compositionally biased region" description="Polar residues" evidence="1">
    <location>
        <begin position="12"/>
        <end position="22"/>
    </location>
</feature>
<protein>
    <submittedName>
        <fullName evidence="2">Uncharacterized protein</fullName>
    </submittedName>
</protein>
<dbReference type="AlphaFoldDB" id="A0A2N0NW89"/>
<feature type="region of interest" description="Disordered" evidence="1">
    <location>
        <begin position="89"/>
        <end position="129"/>
    </location>
</feature>
<dbReference type="VEuPathDB" id="FungiDB:FUN_025529"/>
<reference evidence="2 3" key="1">
    <citation type="submission" date="2016-04" db="EMBL/GenBank/DDBJ databases">
        <title>Genome analyses suggest a sexual origin of heterokaryosis in a supposedly ancient asexual fungus.</title>
        <authorList>
            <person name="Ropars J."/>
            <person name="Sedzielewska K."/>
            <person name="Noel J."/>
            <person name="Charron P."/>
            <person name="Farinelli L."/>
            <person name="Marton T."/>
            <person name="Kruger M."/>
            <person name="Pelin A."/>
            <person name="Brachmann A."/>
            <person name="Corradi N."/>
        </authorList>
    </citation>
    <scope>NUCLEOTIDE SEQUENCE [LARGE SCALE GENOMIC DNA]</scope>
    <source>
        <strain evidence="2 3">A5</strain>
    </source>
</reference>
<dbReference type="VEuPathDB" id="FungiDB:RhiirA1_387896"/>
<gene>
    <name evidence="2" type="ORF">RhiirA5_430738</name>
</gene>
<evidence type="ECO:0000313" key="3">
    <source>
        <dbReference type="Proteomes" id="UP000232722"/>
    </source>
</evidence>
<dbReference type="VEuPathDB" id="FungiDB:RhiirFUN_011423"/>
<name>A0A2N0NW89_9GLOM</name>
<accession>A0A2N0NW89</accession>
<evidence type="ECO:0000313" key="2">
    <source>
        <dbReference type="EMBL" id="PKB98834.1"/>
    </source>
</evidence>